<dbReference type="Proteomes" id="UP000229554">
    <property type="component" value="Unassembled WGS sequence"/>
</dbReference>
<sequence>MVKSVMITDPVGDMLIRIKNAYLAGKENLDLPSSNAKERIAKVLEKRDIVKAYSIKDRVMTVTLNMERDRILQIKRLSTSGRRIYMGYSQLYSVKGGRGFLLVNTSQGMMTEVEAKKKKIGGEVLAEIF</sequence>
<dbReference type="GO" id="GO:0003735">
    <property type="term" value="F:structural constituent of ribosome"/>
    <property type="evidence" value="ECO:0007669"/>
    <property type="project" value="InterPro"/>
</dbReference>
<evidence type="ECO:0000256" key="5">
    <source>
        <dbReference type="HAMAP-Rule" id="MF_01302"/>
    </source>
</evidence>
<keyword evidence="2 5" id="KW-0689">Ribosomal protein</keyword>
<keyword evidence="5" id="KW-0699">rRNA-binding</keyword>
<accession>A0A2M8KSW0</accession>
<dbReference type="GO" id="GO:0006412">
    <property type="term" value="P:translation"/>
    <property type="evidence" value="ECO:0007669"/>
    <property type="project" value="UniProtKB-UniRule"/>
</dbReference>
<dbReference type="Pfam" id="PF00410">
    <property type="entry name" value="Ribosomal_S8"/>
    <property type="match status" value="1"/>
</dbReference>
<evidence type="ECO:0000313" key="7">
    <source>
        <dbReference type="Proteomes" id="UP000229554"/>
    </source>
</evidence>
<dbReference type="SUPFAM" id="SSF56047">
    <property type="entry name" value="Ribosomal protein S8"/>
    <property type="match status" value="1"/>
</dbReference>
<dbReference type="Gene3D" id="3.30.1370.30">
    <property type="match status" value="1"/>
</dbReference>
<evidence type="ECO:0000313" key="6">
    <source>
        <dbReference type="EMBL" id="PJE63012.1"/>
    </source>
</evidence>
<comment type="function">
    <text evidence="5">One of the primary rRNA binding proteins, it binds directly to 16S rRNA central domain where it helps coordinate assembly of the platform of the 30S subunit.</text>
</comment>
<proteinExistence type="inferred from homology"/>
<evidence type="ECO:0000256" key="4">
    <source>
        <dbReference type="ARBA" id="ARBA00035258"/>
    </source>
</evidence>
<dbReference type="InterPro" id="IPR035987">
    <property type="entry name" value="Ribosomal_uS8_sf"/>
</dbReference>
<name>A0A2M8KSW0_9BACT</name>
<reference evidence="7" key="1">
    <citation type="submission" date="2017-09" db="EMBL/GenBank/DDBJ databases">
        <title>Depth-based differentiation of microbial function through sediment-hosted aquifers and enrichment of novel symbionts in the deep terrestrial subsurface.</title>
        <authorList>
            <person name="Probst A.J."/>
            <person name="Ladd B."/>
            <person name="Jarett J.K."/>
            <person name="Geller-Mcgrath D.E."/>
            <person name="Sieber C.M.K."/>
            <person name="Emerson J.B."/>
            <person name="Anantharaman K."/>
            <person name="Thomas B.C."/>
            <person name="Malmstrom R."/>
            <person name="Stieglmeier M."/>
            <person name="Klingl A."/>
            <person name="Woyke T."/>
            <person name="Ryan C.M."/>
            <person name="Banfield J.F."/>
        </authorList>
    </citation>
    <scope>NUCLEOTIDE SEQUENCE [LARGE SCALE GENOMIC DNA]</scope>
</reference>
<dbReference type="InterPro" id="IPR000630">
    <property type="entry name" value="Ribosomal_uS8"/>
</dbReference>
<dbReference type="HAMAP" id="MF_01302_B">
    <property type="entry name" value="Ribosomal_uS8_B"/>
    <property type="match status" value="1"/>
</dbReference>
<protein>
    <recommendedName>
        <fullName evidence="4 5">Small ribosomal subunit protein uS8</fullName>
    </recommendedName>
</protein>
<comment type="similarity">
    <text evidence="1 5">Belongs to the universal ribosomal protein uS8 family.</text>
</comment>
<evidence type="ECO:0000256" key="3">
    <source>
        <dbReference type="ARBA" id="ARBA00023274"/>
    </source>
</evidence>
<keyword evidence="3 5" id="KW-0687">Ribonucleoprotein</keyword>
<dbReference type="AlphaFoldDB" id="A0A2M8KSW0"/>
<dbReference type="GO" id="GO:0005840">
    <property type="term" value="C:ribosome"/>
    <property type="evidence" value="ECO:0007669"/>
    <property type="project" value="UniProtKB-KW"/>
</dbReference>
<dbReference type="GO" id="GO:0005737">
    <property type="term" value="C:cytoplasm"/>
    <property type="evidence" value="ECO:0007669"/>
    <property type="project" value="UniProtKB-ARBA"/>
</dbReference>
<evidence type="ECO:0000256" key="2">
    <source>
        <dbReference type="ARBA" id="ARBA00022980"/>
    </source>
</evidence>
<comment type="subunit">
    <text evidence="5">Part of the 30S ribosomal subunit. Contacts proteins S5 and S12.</text>
</comment>
<dbReference type="Gene3D" id="3.30.1490.10">
    <property type="match status" value="1"/>
</dbReference>
<dbReference type="PANTHER" id="PTHR11758">
    <property type="entry name" value="40S RIBOSOMAL PROTEIN S15A"/>
    <property type="match status" value="1"/>
</dbReference>
<gene>
    <name evidence="5 6" type="primary">rpsH</name>
    <name evidence="6" type="ORF">COU88_01855</name>
</gene>
<dbReference type="GO" id="GO:1990904">
    <property type="term" value="C:ribonucleoprotein complex"/>
    <property type="evidence" value="ECO:0007669"/>
    <property type="project" value="UniProtKB-KW"/>
</dbReference>
<dbReference type="GO" id="GO:0019843">
    <property type="term" value="F:rRNA binding"/>
    <property type="evidence" value="ECO:0007669"/>
    <property type="project" value="UniProtKB-UniRule"/>
</dbReference>
<dbReference type="FunFam" id="3.30.1490.10:FF:000001">
    <property type="entry name" value="30S ribosomal protein S8"/>
    <property type="match status" value="1"/>
</dbReference>
<comment type="caution">
    <text evidence="6">The sequence shown here is derived from an EMBL/GenBank/DDBJ whole genome shotgun (WGS) entry which is preliminary data.</text>
</comment>
<keyword evidence="5" id="KW-0694">RNA-binding</keyword>
<evidence type="ECO:0000256" key="1">
    <source>
        <dbReference type="ARBA" id="ARBA00006471"/>
    </source>
</evidence>
<dbReference type="EMBL" id="PFED01000081">
    <property type="protein sequence ID" value="PJE63012.1"/>
    <property type="molecule type" value="Genomic_DNA"/>
</dbReference>
<organism evidence="6 7">
    <name type="scientific">Candidatus Roizmanbacteria bacterium CG10_big_fil_rev_8_21_14_0_10_39_6</name>
    <dbReference type="NCBI Taxonomy" id="1974853"/>
    <lineage>
        <taxon>Bacteria</taxon>
        <taxon>Candidatus Roizmaniibacteriota</taxon>
    </lineage>
</organism>